<feature type="region of interest" description="Disordered" evidence="23">
    <location>
        <begin position="1163"/>
        <end position="1200"/>
    </location>
</feature>
<dbReference type="Gene3D" id="2.60.120.10">
    <property type="entry name" value="Jelly Rolls"/>
    <property type="match status" value="1"/>
</dbReference>
<dbReference type="PANTHER" id="PTHR10217:SF630">
    <property type="entry name" value="POTASSIUM VOLTAGE-GATED CHANNEL SUBFAMILY H MEMBER 4"/>
    <property type="match status" value="1"/>
</dbReference>
<dbReference type="KEGG" id="gat:120827572"/>
<keyword evidence="11 24" id="KW-0472">Membrane</keyword>
<dbReference type="PROSITE" id="PS50113">
    <property type="entry name" value="PAC"/>
    <property type="match status" value="1"/>
</dbReference>
<dbReference type="CDD" id="cd00130">
    <property type="entry name" value="PAS"/>
    <property type="match status" value="1"/>
</dbReference>
<keyword evidence="12" id="KW-0325">Glycoprotein</keyword>
<dbReference type="GO" id="GO:0034702">
    <property type="term" value="C:monoatomic ion channel complex"/>
    <property type="evidence" value="ECO:0007669"/>
    <property type="project" value="UniProtKB-KW"/>
</dbReference>
<dbReference type="Ensembl" id="ENSGACT00000055164.1">
    <property type="protein sequence ID" value="ENSGACP00000031070.1"/>
    <property type="gene ID" value="ENSGACG00000008648.2"/>
</dbReference>
<dbReference type="SUPFAM" id="SSF81324">
    <property type="entry name" value="Voltage-gated potassium channels"/>
    <property type="match status" value="1"/>
</dbReference>
<dbReference type="Gene3D" id="1.10.1200.260">
    <property type="match status" value="1"/>
</dbReference>
<dbReference type="InterPro" id="IPR018490">
    <property type="entry name" value="cNMP-bd_dom_sf"/>
</dbReference>
<keyword evidence="8" id="KW-0630">Potassium</keyword>
<keyword evidence="4" id="KW-0633">Potassium transport</keyword>
<dbReference type="GO" id="GO:0005886">
    <property type="term" value="C:plasma membrane"/>
    <property type="evidence" value="ECO:0007669"/>
    <property type="project" value="TreeGrafter"/>
</dbReference>
<dbReference type="InterPro" id="IPR003938">
    <property type="entry name" value="K_chnl_volt-dep_EAG/ELK/ERG"/>
</dbReference>
<evidence type="ECO:0000256" key="2">
    <source>
        <dbReference type="ARBA" id="ARBA00011552"/>
    </source>
</evidence>
<evidence type="ECO:0000256" key="5">
    <source>
        <dbReference type="ARBA" id="ARBA00022692"/>
    </source>
</evidence>
<keyword evidence="7" id="KW-0851">Voltage-gated channel</keyword>
<feature type="transmembrane region" description="Helical" evidence="24">
    <location>
        <begin position="454"/>
        <end position="478"/>
    </location>
</feature>
<evidence type="ECO:0000256" key="18">
    <source>
        <dbReference type="ARBA" id="ARBA00075970"/>
    </source>
</evidence>
<dbReference type="Pfam" id="PF13426">
    <property type="entry name" value="PAS_9"/>
    <property type="match status" value="1"/>
</dbReference>
<dbReference type="SUPFAM" id="SSF51206">
    <property type="entry name" value="cAMP-binding domain-like"/>
    <property type="match status" value="1"/>
</dbReference>
<comment type="catalytic activity">
    <reaction evidence="14">
        <text>K(+)(in) = K(+)(out)</text>
        <dbReference type="Rhea" id="RHEA:29463"/>
        <dbReference type="ChEBI" id="CHEBI:29103"/>
    </reaction>
</comment>
<dbReference type="InterPro" id="IPR050818">
    <property type="entry name" value="KCNH_animal-type"/>
</dbReference>
<keyword evidence="22" id="KW-0175">Coiled coil</keyword>
<dbReference type="GO" id="GO:0005249">
    <property type="term" value="F:voltage-gated potassium channel activity"/>
    <property type="evidence" value="ECO:0007669"/>
    <property type="project" value="InterPro"/>
</dbReference>
<dbReference type="PRINTS" id="PR01463">
    <property type="entry name" value="EAGCHANLFMLY"/>
</dbReference>
<dbReference type="GeneID" id="120827572"/>
<evidence type="ECO:0000256" key="21">
    <source>
        <dbReference type="ARBA" id="ARBA00083198"/>
    </source>
</evidence>
<feature type="transmembrane region" description="Helical" evidence="24">
    <location>
        <begin position="308"/>
        <end position="336"/>
    </location>
</feature>
<reference evidence="28 29" key="1">
    <citation type="journal article" date="2021" name="G3 (Bethesda)">
        <title>Improved contiguity of the threespine stickleback genome using long-read sequencing.</title>
        <authorList>
            <person name="Nath S."/>
            <person name="Shaw D.E."/>
            <person name="White M.A."/>
        </authorList>
    </citation>
    <scope>NUCLEOTIDE SEQUENCE [LARGE SCALE GENOMIC DNA]</scope>
    <source>
        <strain evidence="28 29">Lake Benthic</strain>
    </source>
</reference>
<evidence type="ECO:0000256" key="11">
    <source>
        <dbReference type="ARBA" id="ARBA00023136"/>
    </source>
</evidence>
<dbReference type="SMART" id="SM00086">
    <property type="entry name" value="PAC"/>
    <property type="match status" value="1"/>
</dbReference>
<keyword evidence="29" id="KW-1185">Reference proteome</keyword>
<dbReference type="PROSITE" id="PS50112">
    <property type="entry name" value="PAS"/>
    <property type="match status" value="1"/>
</dbReference>
<evidence type="ECO:0000256" key="15">
    <source>
        <dbReference type="ARBA" id="ARBA00058898"/>
    </source>
</evidence>
<dbReference type="InterPro" id="IPR000595">
    <property type="entry name" value="cNMP-bd_dom"/>
</dbReference>
<dbReference type="CTD" id="100148126"/>
<comment type="function">
    <text evidence="15">Pore-forming (alpha) subunit of a voltage-gated delayed rectifier. Activates at more negative voltages, exhibits fast prepulse-independent activation kinetics and deactivates much more slowly, but shows no inactivation.</text>
</comment>
<dbReference type="InterPro" id="IPR003950">
    <property type="entry name" value="K_chnl_volt-dep_ELK"/>
</dbReference>
<dbReference type="PROSITE" id="PS50042">
    <property type="entry name" value="CNMP_BINDING_3"/>
    <property type="match status" value="1"/>
</dbReference>
<evidence type="ECO:0000256" key="12">
    <source>
        <dbReference type="ARBA" id="ARBA00023180"/>
    </source>
</evidence>
<feature type="region of interest" description="Disordered" evidence="23">
    <location>
        <begin position="717"/>
        <end position="741"/>
    </location>
</feature>
<feature type="transmembrane region" description="Helical" evidence="24">
    <location>
        <begin position="357"/>
        <end position="383"/>
    </location>
</feature>
<dbReference type="Pfam" id="PF00520">
    <property type="entry name" value="Ion_trans"/>
    <property type="match status" value="1"/>
</dbReference>
<dbReference type="InterPro" id="IPR014710">
    <property type="entry name" value="RmlC-like_jellyroll"/>
</dbReference>
<feature type="compositionally biased region" description="Polar residues" evidence="23">
    <location>
        <begin position="1178"/>
        <end position="1191"/>
    </location>
</feature>
<organism evidence="28 29">
    <name type="scientific">Gasterosteus aculeatus aculeatus</name>
    <name type="common">three-spined stickleback</name>
    <dbReference type="NCBI Taxonomy" id="481459"/>
    <lineage>
        <taxon>Eukaryota</taxon>
        <taxon>Metazoa</taxon>
        <taxon>Chordata</taxon>
        <taxon>Craniata</taxon>
        <taxon>Vertebrata</taxon>
        <taxon>Euteleostomi</taxon>
        <taxon>Actinopterygii</taxon>
        <taxon>Neopterygii</taxon>
        <taxon>Teleostei</taxon>
        <taxon>Neoteleostei</taxon>
        <taxon>Acanthomorphata</taxon>
        <taxon>Eupercaria</taxon>
        <taxon>Perciformes</taxon>
        <taxon>Cottioidei</taxon>
        <taxon>Gasterosteales</taxon>
        <taxon>Gasterosteidae</taxon>
        <taxon>Gasterosteus</taxon>
    </lineage>
</organism>
<comment type="subcellular location">
    <subcellularLocation>
        <location evidence="1">Membrane</location>
        <topology evidence="1">Multi-pass membrane protein</topology>
    </subcellularLocation>
</comment>
<dbReference type="SMART" id="SM00100">
    <property type="entry name" value="cNMP"/>
    <property type="match status" value="1"/>
</dbReference>
<keyword evidence="10" id="KW-0406">Ion transport</keyword>
<evidence type="ECO:0000256" key="20">
    <source>
        <dbReference type="ARBA" id="ARBA00082973"/>
    </source>
</evidence>
<protein>
    <recommendedName>
        <fullName evidence="17">Voltage-gated delayed rectifier potassium channel KCNH4</fullName>
    </recommendedName>
    <alternativeName>
        <fullName evidence="21">Brain-specific eag-like channel 2</fullName>
    </alternativeName>
    <alternativeName>
        <fullName evidence="19">Ether-a-go-go-like potassium channel 1</fullName>
    </alternativeName>
    <alternativeName>
        <fullName evidence="18">Potassium voltage-gated channel subfamily H member 4</fullName>
    </alternativeName>
    <alternativeName>
        <fullName evidence="20">Voltage-gated potassium channel subunit Kv12.3</fullName>
    </alternativeName>
</protein>
<feature type="compositionally biased region" description="Basic and acidic residues" evidence="23">
    <location>
        <begin position="1163"/>
        <end position="1176"/>
    </location>
</feature>
<keyword evidence="13" id="KW-0407">Ion channel</keyword>
<dbReference type="CDD" id="cd00038">
    <property type="entry name" value="CAP_ED"/>
    <property type="match status" value="1"/>
</dbReference>
<dbReference type="Gene3D" id="1.10.287.70">
    <property type="match status" value="1"/>
</dbReference>
<dbReference type="FunFam" id="1.10.1200.260:FF:000002">
    <property type="entry name" value="Potassium voltage-gated channel subfamily H member 8"/>
    <property type="match status" value="1"/>
</dbReference>
<dbReference type="SUPFAM" id="SSF55785">
    <property type="entry name" value="PYP-like sensor domain (PAS domain)"/>
    <property type="match status" value="1"/>
</dbReference>
<feature type="region of interest" description="Disordered" evidence="23">
    <location>
        <begin position="1052"/>
        <end position="1092"/>
    </location>
</feature>
<feature type="transmembrane region" description="Helical" evidence="24">
    <location>
        <begin position="224"/>
        <end position="247"/>
    </location>
</feature>
<evidence type="ECO:0000256" key="6">
    <source>
        <dbReference type="ARBA" id="ARBA00022826"/>
    </source>
</evidence>
<evidence type="ECO:0000256" key="4">
    <source>
        <dbReference type="ARBA" id="ARBA00022538"/>
    </source>
</evidence>
<evidence type="ECO:0000259" key="25">
    <source>
        <dbReference type="PROSITE" id="PS50042"/>
    </source>
</evidence>
<keyword evidence="5 24" id="KW-0812">Transmembrane</keyword>
<name>A0AAQ4NWS8_GASAC</name>
<evidence type="ECO:0000313" key="28">
    <source>
        <dbReference type="Ensembl" id="ENSGACP00000031070.1"/>
    </source>
</evidence>
<dbReference type="GeneTree" id="ENSGT00940000156363"/>
<feature type="domain" description="PAS" evidence="26">
    <location>
        <begin position="42"/>
        <end position="90"/>
    </location>
</feature>
<evidence type="ECO:0000259" key="26">
    <source>
        <dbReference type="PROSITE" id="PS50112"/>
    </source>
</evidence>
<dbReference type="NCBIfam" id="TIGR00229">
    <property type="entry name" value="sensory_box"/>
    <property type="match status" value="1"/>
</dbReference>
<comment type="subunit">
    <text evidence="2">The potassium channel is probably composed of a homo- or heterotetrameric complex of pore-forming alpha subunits that can associate with modulating beta subunits.</text>
</comment>
<evidence type="ECO:0000256" key="8">
    <source>
        <dbReference type="ARBA" id="ARBA00022958"/>
    </source>
</evidence>
<evidence type="ECO:0000256" key="22">
    <source>
        <dbReference type="SAM" id="Coils"/>
    </source>
</evidence>
<evidence type="ECO:0000259" key="27">
    <source>
        <dbReference type="PROSITE" id="PS50113"/>
    </source>
</evidence>
<evidence type="ECO:0000256" key="7">
    <source>
        <dbReference type="ARBA" id="ARBA00022882"/>
    </source>
</evidence>
<dbReference type="PRINTS" id="PR01465">
    <property type="entry name" value="ELKCHANNEL"/>
</dbReference>
<dbReference type="Gene3D" id="3.30.450.20">
    <property type="entry name" value="PAS domain"/>
    <property type="match status" value="1"/>
</dbReference>
<feature type="domain" description="Cyclic nucleotide-binding" evidence="25">
    <location>
        <begin position="556"/>
        <end position="656"/>
    </location>
</feature>
<dbReference type="Pfam" id="PF00027">
    <property type="entry name" value="cNMP_binding"/>
    <property type="match status" value="1"/>
</dbReference>
<dbReference type="InterPro" id="IPR035965">
    <property type="entry name" value="PAS-like_dom_sf"/>
</dbReference>
<dbReference type="AlphaFoldDB" id="A0AAQ4NWS8"/>
<evidence type="ECO:0000256" key="19">
    <source>
        <dbReference type="ARBA" id="ARBA00076367"/>
    </source>
</evidence>
<dbReference type="InterPro" id="IPR000700">
    <property type="entry name" value="PAS-assoc_C"/>
</dbReference>
<dbReference type="InterPro" id="IPR005821">
    <property type="entry name" value="Ion_trans_dom"/>
</dbReference>
<keyword evidence="6" id="KW-0631">Potassium channel</keyword>
<proteinExistence type="inferred from homology"/>
<evidence type="ECO:0000313" key="29">
    <source>
        <dbReference type="Proteomes" id="UP000007635"/>
    </source>
</evidence>
<feature type="domain" description="PAC" evidence="27">
    <location>
        <begin position="93"/>
        <end position="145"/>
    </location>
</feature>
<feature type="transmembrane region" description="Helical" evidence="24">
    <location>
        <begin position="268"/>
        <end position="288"/>
    </location>
</feature>
<dbReference type="PANTHER" id="PTHR10217">
    <property type="entry name" value="VOLTAGE AND LIGAND GATED POTASSIUM CHANNEL"/>
    <property type="match status" value="1"/>
</dbReference>
<dbReference type="FunFam" id="2.60.120.10:FF:000014">
    <property type="entry name" value="Potassium voltage-gated channel, subfamily H (Eag-related), member 4"/>
    <property type="match status" value="1"/>
</dbReference>
<dbReference type="InterPro" id="IPR001610">
    <property type="entry name" value="PAC"/>
</dbReference>
<evidence type="ECO:0000256" key="17">
    <source>
        <dbReference type="ARBA" id="ARBA00074373"/>
    </source>
</evidence>
<evidence type="ECO:0000256" key="23">
    <source>
        <dbReference type="SAM" id="MobiDB-lite"/>
    </source>
</evidence>
<sequence length="1200" mass="132849">MPVMKGLLAPQNTFLDTIANHFDGTHSNFLLGSAQGRHGYPIVYCSDGFCELTGFVRTEVMQKTCTCSFLHGADTSERVIQQLHKALEGQQEYQGEVCFYRKNGSTFWCLLDIVAIKNEKGAVVLFLLSFKDVSESYGKSHLFSQADGMSEALPQRRKNNRSHLSRAQERGRTILNHLTNQFTKRGKRKLTDSVFTKPSLPEYKVAAVKKSRFILLHYSISKALWDWLILLATFYVAVAVPYDICFVSHDQGSDYHSLVSRSTLCSDIVVEMLFILDIILNFRTTYVSQSGQVVYDARSIYLHYCTTWFFVDLIAALPFDLLYAFNITVTSLVHLLKTFRLLRLLRLLQKLDRYSQYSAVVLTLLMSVFALLAHWMACVWYVIGRQEIESSDPVTWDIGWLQELGKRLDTPYINRTMGGPSIPSAYIASLYFTLSSLTSVGFGNVCANTDAEKIFSICIMLMGALMHAVVFGNVTAIIQRMYSRRSLYHTRMKDLKDFTRVHRLPQLLKQRMLEYFQATWSVNNGINANELLHDFPDELRADIAMHLNKDILQLPVFERASRGCLRSLSLHIKTSFCAPGEYLIRQGDALQANYFVCSGSLEVLKDGMVLAILGKGDLIGADLPEDDQVIKTNADVKALTYCDLQYISVRALREVLRLYPEYGGRFSSDIHHNLTYNLREDTGSDGVTKCPWSSRLPQVRASMDPKPPYIVEADEHAQGGEDTRQSHPRRGPLSQGAGGPVNPPCLSTLLGEELHHINALRICRAPVQGGGAGRGPAPQPFTNQSPLHSLTGDPDPNRRPANLLMPSQSCVSPLDLSPRVVDGIEDNGHSFQFNVENSETKANVTDRFHVSANLLLETEEVRQNISKLNKEVSNLNQELSNLTKELHDIMHFLQSHTALLHSPPVSSRSCGIQMAPSPSVTASSKWQPHVPLNIATGLHLHHGAISHPARNVWGCSGMPAQGRSAALLHSSSPASPCLHLCCSERDAAAAHRFQSQCGPFQTSRTASNPPYVTHSHARAEESLLGLGSAFSSVPVICLAPHVPHSASVPTMSNSHPPCSPVNSGYSHPPLSVQTHSDPTHNQTSSQTPIHSSVTYSGQPQYHTAFSPLVPSAHHTSACIGHNHSQQGSISAPRPNYPVGCSAIHTQDLALSLLGQVTDRDCRASLHRERAESHESEDTGSTTPTVEVQSPRSDVEGKRSP</sequence>
<evidence type="ECO:0000256" key="3">
    <source>
        <dbReference type="ARBA" id="ARBA00022448"/>
    </source>
</evidence>
<dbReference type="GO" id="GO:0042391">
    <property type="term" value="P:regulation of membrane potential"/>
    <property type="evidence" value="ECO:0007669"/>
    <property type="project" value="TreeGrafter"/>
</dbReference>
<dbReference type="FunFam" id="3.30.450.20:FF:000001">
    <property type="entry name" value="Potassium voltage-gated channel subfamily H member 7"/>
    <property type="match status" value="1"/>
</dbReference>
<evidence type="ECO:0000256" key="1">
    <source>
        <dbReference type="ARBA" id="ARBA00004141"/>
    </source>
</evidence>
<feature type="coiled-coil region" evidence="22">
    <location>
        <begin position="851"/>
        <end position="885"/>
    </location>
</feature>
<evidence type="ECO:0000256" key="9">
    <source>
        <dbReference type="ARBA" id="ARBA00022989"/>
    </source>
</evidence>
<reference evidence="28" key="2">
    <citation type="submission" date="2025-08" db="UniProtKB">
        <authorList>
            <consortium name="Ensembl"/>
        </authorList>
    </citation>
    <scope>IDENTIFICATION</scope>
</reference>
<evidence type="ECO:0000256" key="16">
    <source>
        <dbReference type="ARBA" id="ARBA00061598"/>
    </source>
</evidence>
<evidence type="ECO:0000256" key="10">
    <source>
        <dbReference type="ARBA" id="ARBA00023065"/>
    </source>
</evidence>
<dbReference type="InterPro" id="IPR000014">
    <property type="entry name" value="PAS"/>
</dbReference>
<comment type="similarity">
    <text evidence="16">Belongs to the potassium channel family. H (Eag) (TC 1.A.1.20) subfamily. Kv12.3/KCNH4 sub-subfamily.</text>
</comment>
<reference evidence="28" key="3">
    <citation type="submission" date="2025-09" db="UniProtKB">
        <authorList>
            <consortium name="Ensembl"/>
        </authorList>
    </citation>
    <scope>IDENTIFICATION</scope>
</reference>
<feature type="region of interest" description="Disordered" evidence="23">
    <location>
        <begin position="769"/>
        <end position="801"/>
    </location>
</feature>
<keyword evidence="9 24" id="KW-1133">Transmembrane helix</keyword>
<evidence type="ECO:0000256" key="14">
    <source>
        <dbReference type="ARBA" id="ARBA00034430"/>
    </source>
</evidence>
<evidence type="ECO:0000256" key="24">
    <source>
        <dbReference type="SAM" id="Phobius"/>
    </source>
</evidence>
<accession>A0AAQ4NWS8</accession>
<evidence type="ECO:0000256" key="13">
    <source>
        <dbReference type="ARBA" id="ARBA00023303"/>
    </source>
</evidence>
<keyword evidence="3" id="KW-0813">Transport</keyword>
<feature type="transmembrane region" description="Helical" evidence="24">
    <location>
        <begin position="425"/>
        <end position="447"/>
    </location>
</feature>
<dbReference type="RefSeq" id="XP_040046504.1">
    <property type="nucleotide sequence ID" value="XM_040190570.1"/>
</dbReference>
<dbReference type="Proteomes" id="UP000007635">
    <property type="component" value="Chromosome XI"/>
</dbReference>